<proteinExistence type="inferred from homology"/>
<dbReference type="Pfam" id="PF07687">
    <property type="entry name" value="M20_dimer"/>
    <property type="match status" value="1"/>
</dbReference>
<dbReference type="PROSITE" id="PS00758">
    <property type="entry name" value="ARGE_DAPE_CPG2_1"/>
    <property type="match status" value="1"/>
</dbReference>
<dbReference type="GO" id="GO:0046872">
    <property type="term" value="F:metal ion binding"/>
    <property type="evidence" value="ECO:0007669"/>
    <property type="project" value="UniProtKB-KW"/>
</dbReference>
<name>A0A7S9D6F7_9BRAD</name>
<keyword evidence="5" id="KW-0862">Zinc</keyword>
<dbReference type="GO" id="GO:0016810">
    <property type="term" value="F:hydrolase activity, acting on carbon-nitrogen (but not peptide) bonds"/>
    <property type="evidence" value="ECO:0007669"/>
    <property type="project" value="UniProtKB-ARBA"/>
</dbReference>
<dbReference type="Gene3D" id="1.10.150.900">
    <property type="match status" value="1"/>
</dbReference>
<evidence type="ECO:0000256" key="4">
    <source>
        <dbReference type="ARBA" id="ARBA00022801"/>
    </source>
</evidence>
<keyword evidence="4" id="KW-0378">Hydrolase</keyword>
<dbReference type="RefSeq" id="WP_195801543.1">
    <property type="nucleotide sequence ID" value="NZ_CP061379.1"/>
</dbReference>
<dbReference type="CDD" id="cd05674">
    <property type="entry name" value="M20_yscS"/>
    <property type="match status" value="1"/>
</dbReference>
<dbReference type="PANTHER" id="PTHR45962">
    <property type="entry name" value="N-FATTY-ACYL-AMINO ACID SYNTHASE/HYDROLASE PM20D1"/>
    <property type="match status" value="1"/>
</dbReference>
<dbReference type="Proteomes" id="UP000594621">
    <property type="component" value="Chromosome"/>
</dbReference>
<comment type="similarity">
    <text evidence="1">Belongs to the peptidase M20A family.</text>
</comment>
<evidence type="ECO:0000256" key="3">
    <source>
        <dbReference type="ARBA" id="ARBA00022723"/>
    </source>
</evidence>
<evidence type="ECO:0000313" key="8">
    <source>
        <dbReference type="Proteomes" id="UP000594621"/>
    </source>
</evidence>
<organism evidence="7 8">
    <name type="scientific">Bradyrhizobium commune</name>
    <dbReference type="NCBI Taxonomy" id="83627"/>
    <lineage>
        <taxon>Bacteria</taxon>
        <taxon>Pseudomonadati</taxon>
        <taxon>Pseudomonadota</taxon>
        <taxon>Alphaproteobacteria</taxon>
        <taxon>Hyphomicrobiales</taxon>
        <taxon>Nitrobacteraceae</taxon>
        <taxon>Bradyrhizobium</taxon>
    </lineage>
</organism>
<dbReference type="GO" id="GO:0006520">
    <property type="term" value="P:amino acid metabolic process"/>
    <property type="evidence" value="ECO:0007669"/>
    <property type="project" value="UniProtKB-ARBA"/>
</dbReference>
<keyword evidence="8" id="KW-1185">Reference proteome</keyword>
<dbReference type="InterPro" id="IPR002933">
    <property type="entry name" value="Peptidase_M20"/>
</dbReference>
<feature type="domain" description="Peptidase M20 dimerisation" evidence="6">
    <location>
        <begin position="244"/>
        <end position="387"/>
    </location>
</feature>
<dbReference type="FunFam" id="1.10.150.900:FF:000003">
    <property type="entry name" value="N-fatty-acyl-amino acid synthase/hydrolase PM20D1"/>
    <property type="match status" value="1"/>
</dbReference>
<keyword evidence="2" id="KW-0645">Protease</keyword>
<evidence type="ECO:0000256" key="1">
    <source>
        <dbReference type="ARBA" id="ARBA00006247"/>
    </source>
</evidence>
<dbReference type="Gene3D" id="3.40.630.10">
    <property type="entry name" value="Zn peptidases"/>
    <property type="match status" value="1"/>
</dbReference>
<keyword evidence="3" id="KW-0479">Metal-binding</keyword>
<reference evidence="7 8" key="1">
    <citation type="submission" date="2020-09" db="EMBL/GenBank/DDBJ databases">
        <title>Complete genomes of bradyrhizobia occurring on native shrubby legumes in Australia.</title>
        <authorList>
            <person name="Lafay B."/>
        </authorList>
    </citation>
    <scope>NUCLEOTIDE SEQUENCE [LARGE SCALE GENOMIC DNA]</scope>
    <source>
        <strain evidence="7 8">BDV5040</strain>
    </source>
</reference>
<protein>
    <submittedName>
        <fullName evidence="7">M20 family peptidase</fullName>
    </submittedName>
</protein>
<dbReference type="InterPro" id="IPR001261">
    <property type="entry name" value="ArgE/DapE_CS"/>
</dbReference>
<dbReference type="InterPro" id="IPR047177">
    <property type="entry name" value="Pept_M20A"/>
</dbReference>
<accession>A0A7S9D6F7</accession>
<evidence type="ECO:0000313" key="7">
    <source>
        <dbReference type="EMBL" id="QPF91992.1"/>
    </source>
</evidence>
<dbReference type="SUPFAM" id="SSF53187">
    <property type="entry name" value="Zn-dependent exopeptidases"/>
    <property type="match status" value="1"/>
</dbReference>
<gene>
    <name evidence="7" type="ORF">IC761_01430</name>
</gene>
<dbReference type="GO" id="GO:0006508">
    <property type="term" value="P:proteolysis"/>
    <property type="evidence" value="ECO:0007669"/>
    <property type="project" value="UniProtKB-KW"/>
</dbReference>
<dbReference type="Pfam" id="PF01546">
    <property type="entry name" value="Peptidase_M20"/>
    <property type="match status" value="1"/>
</dbReference>
<dbReference type="NCBIfam" id="NF006113">
    <property type="entry name" value="PRK08262.1-4"/>
    <property type="match status" value="1"/>
</dbReference>
<dbReference type="PANTHER" id="PTHR45962:SF1">
    <property type="entry name" value="N-FATTY-ACYL-AMINO ACID SYNTHASE_HYDROLASE PM20D1"/>
    <property type="match status" value="1"/>
</dbReference>
<dbReference type="KEGG" id="bcou:IC761_01430"/>
<evidence type="ECO:0000256" key="5">
    <source>
        <dbReference type="ARBA" id="ARBA00022833"/>
    </source>
</evidence>
<dbReference type="GO" id="GO:0043604">
    <property type="term" value="P:amide biosynthetic process"/>
    <property type="evidence" value="ECO:0007669"/>
    <property type="project" value="UniProtKB-ARBA"/>
</dbReference>
<dbReference type="InterPro" id="IPR011650">
    <property type="entry name" value="Peptidase_M20_dimer"/>
</dbReference>
<dbReference type="FunFam" id="3.40.630.10:FF:000027">
    <property type="entry name" value="N-fatty-acyl-amino acid synthase/hydrolase PM20D1"/>
    <property type="match status" value="1"/>
</dbReference>
<dbReference type="GO" id="GO:0005576">
    <property type="term" value="C:extracellular region"/>
    <property type="evidence" value="ECO:0007669"/>
    <property type="project" value="UniProtKB-ARBA"/>
</dbReference>
<dbReference type="SUPFAM" id="SSF55031">
    <property type="entry name" value="Bacterial exopeptidase dimerisation domain"/>
    <property type="match status" value="1"/>
</dbReference>
<dbReference type="GO" id="GO:0008233">
    <property type="term" value="F:peptidase activity"/>
    <property type="evidence" value="ECO:0007669"/>
    <property type="project" value="UniProtKB-KW"/>
</dbReference>
<evidence type="ECO:0000259" key="6">
    <source>
        <dbReference type="Pfam" id="PF07687"/>
    </source>
</evidence>
<evidence type="ECO:0000256" key="2">
    <source>
        <dbReference type="ARBA" id="ARBA00022670"/>
    </source>
</evidence>
<dbReference type="Gene3D" id="3.30.70.360">
    <property type="match status" value="1"/>
</dbReference>
<sequence length="493" mass="53714">MRRFLKIVRNLALLIVAGLVVLAGVLAYNVVTRGSRQVQVRAIPRVTVDAQAAARRLSEAIRFRTISNFLNPEQDADALRGLQAHIAANFPAFHAAAKREVIGGYSLLYTWEGTDPRAQPIALLAHQDVVPIAPGTEKDWQQKPFDGAVADGYIWGRGSWDDKGNLYSMLEAVEQMAKDGFRPKRTIYFGFGHDEEVSGTRGARLIAAALAARGVKLDFVLDEGLLITEGIMKGLDKPAALIGVAEKGYSTLVLTAHTAPGHSSMPPRETAIGMMSAALTRLEDHRLPPHVRGTVAEMFDTLAPEMGGFNRVVLSNLWLFKPLLLREFEKSGPTEAMVRTTTALTIFNAGDKDNVLPGNAEATVNFRLLPGDTEASVTDHVRSTIANDKISIATFPGNTDPPPVTGTASPSYAALTRSIREVFPDVIVAPGLMIAATDSRHYAGLTDNIFRFSPVRANSDDLKRFHGTNERLSVEGYADMIRFYRRLIENTAG</sequence>
<dbReference type="GO" id="GO:0006629">
    <property type="term" value="P:lipid metabolic process"/>
    <property type="evidence" value="ECO:0007669"/>
    <property type="project" value="UniProtKB-ARBA"/>
</dbReference>
<dbReference type="InterPro" id="IPR036264">
    <property type="entry name" value="Bact_exopeptidase_dim_dom"/>
</dbReference>
<dbReference type="EMBL" id="CP061379">
    <property type="protein sequence ID" value="QPF91992.1"/>
    <property type="molecule type" value="Genomic_DNA"/>
</dbReference>
<dbReference type="AlphaFoldDB" id="A0A7S9D6F7"/>
<dbReference type="NCBIfam" id="NF006111">
    <property type="entry name" value="PRK08262.1-1"/>
    <property type="match status" value="1"/>
</dbReference>